<dbReference type="GO" id="GO:0003677">
    <property type="term" value="F:DNA binding"/>
    <property type="evidence" value="ECO:0007669"/>
    <property type="project" value="UniProtKB-KW"/>
</dbReference>
<dbReference type="AlphaFoldDB" id="A0A7Y9ZJ00"/>
<dbReference type="SUPFAM" id="SSF46894">
    <property type="entry name" value="C-terminal effector domain of the bipartite response regulators"/>
    <property type="match status" value="1"/>
</dbReference>
<accession>A0A7Y9ZJ00</accession>
<reference evidence="2 4" key="2">
    <citation type="submission" date="2020-07" db="EMBL/GenBank/DDBJ databases">
        <title>Sequencing the genomes of 1000 actinobacteria strains.</title>
        <authorList>
            <person name="Klenk H.-P."/>
        </authorList>
    </citation>
    <scope>NUCLEOTIDE SEQUENCE [LARGE SCALE GENOMIC DNA]</scope>
    <source>
        <strain evidence="2 4">DSM 15131</strain>
    </source>
</reference>
<dbReference type="Proteomes" id="UP000562045">
    <property type="component" value="Unassembled WGS sequence"/>
</dbReference>
<evidence type="ECO:0000313" key="2">
    <source>
        <dbReference type="EMBL" id="NYI45218.1"/>
    </source>
</evidence>
<keyword evidence="2" id="KW-0238">DNA-binding</keyword>
<protein>
    <submittedName>
        <fullName evidence="2">DNA-binding NarL/FixJ family response regulator</fullName>
    </submittedName>
</protein>
<dbReference type="Gene3D" id="1.10.10.10">
    <property type="entry name" value="Winged helix-like DNA-binding domain superfamily/Winged helix DNA-binding domain"/>
    <property type="match status" value="1"/>
</dbReference>
<proteinExistence type="predicted"/>
<dbReference type="InterPro" id="IPR036388">
    <property type="entry name" value="WH-like_DNA-bd_sf"/>
</dbReference>
<evidence type="ECO:0000259" key="1">
    <source>
        <dbReference type="SMART" id="SM00421"/>
    </source>
</evidence>
<name>A0A7Y9ZJ00_9ACTN</name>
<dbReference type="EMBL" id="CP022295">
    <property type="protein sequence ID" value="QSR24330.1"/>
    <property type="molecule type" value="Genomic_DNA"/>
</dbReference>
<evidence type="ECO:0000313" key="4">
    <source>
        <dbReference type="Proteomes" id="UP000562045"/>
    </source>
</evidence>
<dbReference type="Proteomes" id="UP000662818">
    <property type="component" value="Chromosome"/>
</dbReference>
<dbReference type="GO" id="GO:0006355">
    <property type="term" value="P:regulation of DNA-templated transcription"/>
    <property type="evidence" value="ECO:0007669"/>
    <property type="project" value="InterPro"/>
</dbReference>
<evidence type="ECO:0000313" key="3">
    <source>
        <dbReference type="EMBL" id="QSR24330.1"/>
    </source>
</evidence>
<evidence type="ECO:0000313" key="5">
    <source>
        <dbReference type="Proteomes" id="UP000662818"/>
    </source>
</evidence>
<dbReference type="InterPro" id="IPR000792">
    <property type="entry name" value="Tscrpt_reg_LuxR_C"/>
</dbReference>
<reference evidence="3 5" key="1">
    <citation type="submission" date="2017-06" db="EMBL/GenBank/DDBJ databases">
        <title>Complete Genome Sequence of the Soil Carbazole-Degrading Bacterium Nocardioides aromaticivorans IC177.</title>
        <authorList>
            <person name="Vejarano F."/>
            <person name="Suzuki-Minakuchi C."/>
            <person name="Ohtsubo Y."/>
            <person name="Tsuda M."/>
            <person name="Okada K."/>
            <person name="Nojiri H."/>
        </authorList>
    </citation>
    <scope>NUCLEOTIDE SEQUENCE [LARGE SCALE GENOMIC DNA]</scope>
    <source>
        <strain evidence="3 5">IC177</strain>
    </source>
</reference>
<keyword evidence="5" id="KW-1185">Reference proteome</keyword>
<dbReference type="SMART" id="SM00421">
    <property type="entry name" value="HTH_LUXR"/>
    <property type="match status" value="1"/>
</dbReference>
<feature type="domain" description="HTH luxR-type" evidence="1">
    <location>
        <begin position="13"/>
        <end position="75"/>
    </location>
</feature>
<sequence length="93" mass="10050">MLELTYVAATSRLDRLGIQERQVLQLIAHGQSDAAIGRQLGLSPLATEEISTRIFDKLGLEPSPYLSRRVLAVLTLRQAPAGATGARSRDAAH</sequence>
<gene>
    <name evidence="2" type="ORF">BJ993_002298</name>
    <name evidence="3" type="ORF">CFH99_01660</name>
</gene>
<dbReference type="EMBL" id="JACBZM010000001">
    <property type="protein sequence ID" value="NYI45218.1"/>
    <property type="molecule type" value="Genomic_DNA"/>
</dbReference>
<dbReference type="Pfam" id="PF00196">
    <property type="entry name" value="GerE"/>
    <property type="match status" value="1"/>
</dbReference>
<dbReference type="InterPro" id="IPR016032">
    <property type="entry name" value="Sig_transdc_resp-reg_C-effctor"/>
</dbReference>
<dbReference type="RefSeq" id="WP_036543576.1">
    <property type="nucleotide sequence ID" value="NZ_CP022295.1"/>
</dbReference>
<organism evidence="2 4">
    <name type="scientific">Nocardioides aromaticivorans</name>
    <dbReference type="NCBI Taxonomy" id="200618"/>
    <lineage>
        <taxon>Bacteria</taxon>
        <taxon>Bacillati</taxon>
        <taxon>Actinomycetota</taxon>
        <taxon>Actinomycetes</taxon>
        <taxon>Propionibacteriales</taxon>
        <taxon>Nocardioidaceae</taxon>
        <taxon>Nocardioides</taxon>
    </lineage>
</organism>